<evidence type="ECO:0000313" key="10">
    <source>
        <dbReference type="Proteomes" id="UP000653076"/>
    </source>
</evidence>
<evidence type="ECO:0000256" key="1">
    <source>
        <dbReference type="ARBA" id="ARBA00004141"/>
    </source>
</evidence>
<organism evidence="9 10">
    <name type="scientific">Micromonospora qiuiae</name>
    <dbReference type="NCBI Taxonomy" id="502268"/>
    <lineage>
        <taxon>Bacteria</taxon>
        <taxon>Bacillati</taxon>
        <taxon>Actinomycetota</taxon>
        <taxon>Actinomycetes</taxon>
        <taxon>Micromonosporales</taxon>
        <taxon>Micromonosporaceae</taxon>
        <taxon>Micromonospora</taxon>
    </lineage>
</organism>
<reference evidence="9 10" key="1">
    <citation type="submission" date="2021-01" db="EMBL/GenBank/DDBJ databases">
        <title>Whole genome shotgun sequence of Verrucosispora qiuiae NBRC 106684.</title>
        <authorList>
            <person name="Komaki H."/>
            <person name="Tamura T."/>
        </authorList>
    </citation>
    <scope>NUCLEOTIDE SEQUENCE [LARGE SCALE GENOMIC DNA]</scope>
    <source>
        <strain evidence="9 10">NBRC 106684</strain>
    </source>
</reference>
<feature type="domain" description="Integral membrane bound transporter" evidence="8">
    <location>
        <begin position="68"/>
        <end position="190"/>
    </location>
</feature>
<feature type="transmembrane region" description="Helical" evidence="7">
    <location>
        <begin position="107"/>
        <end position="125"/>
    </location>
</feature>
<feature type="region of interest" description="Disordered" evidence="6">
    <location>
        <begin position="397"/>
        <end position="420"/>
    </location>
</feature>
<evidence type="ECO:0000256" key="3">
    <source>
        <dbReference type="ARBA" id="ARBA00022989"/>
    </source>
</evidence>
<accession>A0ABQ4JF83</accession>
<keyword evidence="10" id="KW-1185">Reference proteome</keyword>
<feature type="transmembrane region" description="Helical" evidence="7">
    <location>
        <begin position="82"/>
        <end position="100"/>
    </location>
</feature>
<comment type="subcellular location">
    <subcellularLocation>
        <location evidence="1">Membrane</location>
        <topology evidence="1">Multi-pass membrane protein</topology>
    </subcellularLocation>
</comment>
<feature type="compositionally biased region" description="Pro residues" evidence="6">
    <location>
        <begin position="404"/>
        <end position="420"/>
    </location>
</feature>
<evidence type="ECO:0000256" key="2">
    <source>
        <dbReference type="ARBA" id="ARBA00022692"/>
    </source>
</evidence>
<proteinExistence type="predicted"/>
<evidence type="ECO:0000256" key="7">
    <source>
        <dbReference type="SAM" id="Phobius"/>
    </source>
</evidence>
<dbReference type="InterPro" id="IPR049453">
    <property type="entry name" value="Memb_transporter_dom"/>
</dbReference>
<dbReference type="Proteomes" id="UP000653076">
    <property type="component" value="Unassembled WGS sequence"/>
</dbReference>
<evidence type="ECO:0000256" key="4">
    <source>
        <dbReference type="ARBA" id="ARBA00023136"/>
    </source>
</evidence>
<comment type="caution">
    <text evidence="9">The sequence shown here is derived from an EMBL/GenBank/DDBJ whole genome shotgun (WGS) entry which is preliminary data.</text>
</comment>
<gene>
    <name evidence="9" type="ORF">Vqi01_38470</name>
</gene>
<protein>
    <submittedName>
        <fullName evidence="9">FUSC family protein</fullName>
    </submittedName>
</protein>
<sequence length="420" mass="44652">MAVARDRALSLLRRNRVRESLSDVDTARIAETMMRLQHRGKATLHDRLHRVRLALGLAGQAGLAAGLSWVAAHNLLGNPEPVFAPISAVGTLAVSVGQRFRRTAELIIGVGVGVAVGDLLIYFLGTGPWQLGLVVTAAIVLTIFAGGSVAVVIQAAATAVLIVTLSPSVEHLEIPRFVDALVGGSIALLVTAILLPLNPLRVLNRAARPALDLLAEQLDHTADGLREGDAEKIQRALDRLRNNKQELATLGEAIEGAKETALLSPARWHRRGELTHYAEAADPIERAMRNTGTLIRRSVTLIEDAEPVPEPMPDAVAHLAEAVRLMKQEFAQGEEPVQARERSMRAVSEAGRAYAEGVGFSGSVVVAQVRTTASDLMVASGISQEEANRLVRQCFGELERPGAPAGPEPAAKPPTAPPVG</sequence>
<name>A0ABQ4JF83_9ACTN</name>
<feature type="transmembrane region" description="Helical" evidence="7">
    <location>
        <begin position="53"/>
        <end position="76"/>
    </location>
</feature>
<evidence type="ECO:0000313" key="9">
    <source>
        <dbReference type="EMBL" id="GIJ28685.1"/>
    </source>
</evidence>
<evidence type="ECO:0000256" key="5">
    <source>
        <dbReference type="SAM" id="Coils"/>
    </source>
</evidence>
<dbReference type="Pfam" id="PF13515">
    <property type="entry name" value="FUSC_2"/>
    <property type="match status" value="1"/>
</dbReference>
<keyword evidence="4 7" id="KW-0472">Membrane</keyword>
<evidence type="ECO:0000259" key="8">
    <source>
        <dbReference type="Pfam" id="PF13515"/>
    </source>
</evidence>
<keyword evidence="3 7" id="KW-1133">Transmembrane helix</keyword>
<feature type="transmembrane region" description="Helical" evidence="7">
    <location>
        <begin position="177"/>
        <end position="197"/>
    </location>
</feature>
<keyword evidence="5" id="KW-0175">Coiled coil</keyword>
<dbReference type="EMBL" id="BOPC01000052">
    <property type="protein sequence ID" value="GIJ28685.1"/>
    <property type="molecule type" value="Genomic_DNA"/>
</dbReference>
<feature type="transmembrane region" description="Helical" evidence="7">
    <location>
        <begin position="137"/>
        <end position="165"/>
    </location>
</feature>
<evidence type="ECO:0000256" key="6">
    <source>
        <dbReference type="SAM" id="MobiDB-lite"/>
    </source>
</evidence>
<feature type="coiled-coil region" evidence="5">
    <location>
        <begin position="230"/>
        <end position="260"/>
    </location>
</feature>
<keyword evidence="2 7" id="KW-0812">Transmembrane</keyword>